<evidence type="ECO:0000313" key="2">
    <source>
        <dbReference type="EMBL" id="PKK80892.1"/>
    </source>
</evidence>
<gene>
    <name evidence="2" type="ORF">RhiirC2_859493</name>
</gene>
<dbReference type="VEuPathDB" id="FungiDB:RhiirA1_500414"/>
<evidence type="ECO:0000313" key="3">
    <source>
        <dbReference type="Proteomes" id="UP000233469"/>
    </source>
</evidence>
<proteinExistence type="predicted"/>
<reference evidence="2 3" key="1">
    <citation type="submission" date="2016-04" db="EMBL/GenBank/DDBJ databases">
        <title>Genome analyses suggest a sexual origin of heterokaryosis in a supposedly ancient asexual fungus.</title>
        <authorList>
            <person name="Ropars J."/>
            <person name="Sedzielewska K."/>
            <person name="Noel J."/>
            <person name="Charron P."/>
            <person name="Farinelli L."/>
            <person name="Marton T."/>
            <person name="Kruger M."/>
            <person name="Pelin A."/>
            <person name="Brachmann A."/>
            <person name="Corradi N."/>
        </authorList>
    </citation>
    <scope>NUCLEOTIDE SEQUENCE [LARGE SCALE GENOMIC DNA]</scope>
    <source>
        <strain evidence="2 3">C2</strain>
    </source>
</reference>
<comment type="caution">
    <text evidence="2">The sequence shown here is derived from an EMBL/GenBank/DDBJ whole genome shotgun (WGS) entry which is preliminary data.</text>
</comment>
<sequence length="293" mass="34257">MSFKRRGCVLHQKLINLFQYKNGTDHTMDTHPNNKTFHATHLFNHWKNKTVKHIYSQRLRISYNSLYSANDVKRMHPRERRMYQKRLYNLQIDHSTDDKTKVKRKKLKVKRPTTSITPLRNILQDTPEEIINTHDLPVTIIQPIPSDDRNIPQEMSEEITNTHDLTAITIQPIPSDDRNTWHDKLGILIPNDLLPYVTEDPIYVSKRQEKLKGKHHAPGSKAWFTAIKERKRLAERKIECDNYIIETSARAKLWGNSIEYREGMVGVLGKVLGSDSCSPIPTKNRIRHAFRVA</sequence>
<name>A0A2N1P478_9GLOM</name>
<dbReference type="VEuPathDB" id="FungiDB:FUN_011150"/>
<accession>A0A2N1P478</accession>
<dbReference type="EMBL" id="LLXL01000003">
    <property type="protein sequence ID" value="PKK80892.1"/>
    <property type="molecule type" value="Genomic_DNA"/>
</dbReference>
<dbReference type="Proteomes" id="UP000233469">
    <property type="component" value="Unassembled WGS sequence"/>
</dbReference>
<dbReference type="AlphaFoldDB" id="A0A2N1P478"/>
<dbReference type="InterPro" id="IPR058524">
    <property type="entry name" value="DUF8211"/>
</dbReference>
<dbReference type="Pfam" id="PF26638">
    <property type="entry name" value="DUF8211"/>
    <property type="match status" value="1"/>
</dbReference>
<evidence type="ECO:0000259" key="1">
    <source>
        <dbReference type="Pfam" id="PF26638"/>
    </source>
</evidence>
<reference evidence="2 3" key="2">
    <citation type="submission" date="2017-10" db="EMBL/GenBank/DDBJ databases">
        <title>Extensive intraspecific genome diversity in a model arbuscular mycorrhizal fungus.</title>
        <authorList>
            <person name="Chen E.C.H."/>
            <person name="Morin E."/>
            <person name="Baudet D."/>
            <person name="Noel J."/>
            <person name="Ndikumana S."/>
            <person name="Charron P."/>
            <person name="St-Onge C."/>
            <person name="Giorgi J."/>
            <person name="Grigoriev I.V."/>
            <person name="Roux C."/>
            <person name="Martin F.M."/>
            <person name="Corradi N."/>
        </authorList>
    </citation>
    <scope>NUCLEOTIDE SEQUENCE [LARGE SCALE GENOMIC DNA]</scope>
    <source>
        <strain evidence="2 3">C2</strain>
    </source>
</reference>
<feature type="domain" description="DUF8211" evidence="1">
    <location>
        <begin position="38"/>
        <end position="116"/>
    </location>
</feature>
<organism evidence="2 3">
    <name type="scientific">Rhizophagus irregularis</name>
    <dbReference type="NCBI Taxonomy" id="588596"/>
    <lineage>
        <taxon>Eukaryota</taxon>
        <taxon>Fungi</taxon>
        <taxon>Fungi incertae sedis</taxon>
        <taxon>Mucoromycota</taxon>
        <taxon>Glomeromycotina</taxon>
        <taxon>Glomeromycetes</taxon>
        <taxon>Glomerales</taxon>
        <taxon>Glomeraceae</taxon>
        <taxon>Rhizophagus</taxon>
    </lineage>
</organism>
<protein>
    <recommendedName>
        <fullName evidence="1">DUF8211 domain-containing protein</fullName>
    </recommendedName>
</protein>